<dbReference type="InterPro" id="IPR001257">
    <property type="entry name" value="Parvovirus_NS1_helicase"/>
</dbReference>
<keyword evidence="1" id="KW-1133">Transmembrane helix</keyword>
<protein>
    <recommendedName>
        <fullName evidence="2">Parvovirus non-structural protein 1 helicase domain-containing protein</fullName>
    </recommendedName>
</protein>
<evidence type="ECO:0000259" key="2">
    <source>
        <dbReference type="Pfam" id="PF01057"/>
    </source>
</evidence>
<dbReference type="Gene3D" id="3.40.50.300">
    <property type="entry name" value="P-loop containing nucleotide triphosphate hydrolases"/>
    <property type="match status" value="1"/>
</dbReference>
<evidence type="ECO:0000313" key="4">
    <source>
        <dbReference type="Proteomes" id="UP001283361"/>
    </source>
</evidence>
<gene>
    <name evidence="3" type="ORF">RRG08_042192</name>
</gene>
<sequence length="183" mass="20498">MTTGGRLCLQDCVNKRIIVGGEVGIAADNVDRLKELMSGEKTTFERKMKSPGTCKANLVILNSNNMPFANVPQEKQALENRMFIFKNLKKSKILPIVLKNMEATKPNPKFLSLVEPPSVQELQDLTYGIFPRQTKCVDIMVKLSAQHPKSFHWIASNCAVVFSVLIVFLPLCQILLPPLILNF</sequence>
<feature type="transmembrane region" description="Helical" evidence="1">
    <location>
        <begin position="151"/>
        <end position="176"/>
    </location>
</feature>
<feature type="domain" description="Parvovirus non-structural protein 1 helicase" evidence="2">
    <location>
        <begin position="9"/>
        <end position="86"/>
    </location>
</feature>
<proteinExistence type="predicted"/>
<dbReference type="AlphaFoldDB" id="A0AAE0YGB7"/>
<dbReference type="InterPro" id="IPR027417">
    <property type="entry name" value="P-loop_NTPase"/>
</dbReference>
<keyword evidence="4" id="KW-1185">Reference proteome</keyword>
<dbReference type="SUPFAM" id="SSF52540">
    <property type="entry name" value="P-loop containing nucleoside triphosphate hydrolases"/>
    <property type="match status" value="1"/>
</dbReference>
<comment type="caution">
    <text evidence="3">The sequence shown here is derived from an EMBL/GenBank/DDBJ whole genome shotgun (WGS) entry which is preliminary data.</text>
</comment>
<evidence type="ECO:0000313" key="3">
    <source>
        <dbReference type="EMBL" id="KAK3744808.1"/>
    </source>
</evidence>
<dbReference type="GO" id="GO:0019079">
    <property type="term" value="P:viral genome replication"/>
    <property type="evidence" value="ECO:0007669"/>
    <property type="project" value="InterPro"/>
</dbReference>
<accession>A0AAE0YGB7</accession>
<organism evidence="3 4">
    <name type="scientific">Elysia crispata</name>
    <name type="common">lettuce slug</name>
    <dbReference type="NCBI Taxonomy" id="231223"/>
    <lineage>
        <taxon>Eukaryota</taxon>
        <taxon>Metazoa</taxon>
        <taxon>Spiralia</taxon>
        <taxon>Lophotrochozoa</taxon>
        <taxon>Mollusca</taxon>
        <taxon>Gastropoda</taxon>
        <taxon>Heterobranchia</taxon>
        <taxon>Euthyneura</taxon>
        <taxon>Panpulmonata</taxon>
        <taxon>Sacoglossa</taxon>
        <taxon>Placobranchoidea</taxon>
        <taxon>Plakobranchidae</taxon>
        <taxon>Elysia</taxon>
    </lineage>
</organism>
<dbReference type="EMBL" id="JAWDGP010006247">
    <property type="protein sequence ID" value="KAK3744808.1"/>
    <property type="molecule type" value="Genomic_DNA"/>
</dbReference>
<reference evidence="3" key="1">
    <citation type="journal article" date="2023" name="G3 (Bethesda)">
        <title>A reference genome for the long-term kleptoplast-retaining sea slug Elysia crispata morphotype clarki.</title>
        <authorList>
            <person name="Eastman K.E."/>
            <person name="Pendleton A.L."/>
            <person name="Shaikh M.A."/>
            <person name="Suttiyut T."/>
            <person name="Ogas R."/>
            <person name="Tomko P."/>
            <person name="Gavelis G."/>
            <person name="Widhalm J.R."/>
            <person name="Wisecaver J.H."/>
        </authorList>
    </citation>
    <scope>NUCLEOTIDE SEQUENCE</scope>
    <source>
        <strain evidence="3">ECLA1</strain>
    </source>
</reference>
<dbReference type="Pfam" id="PF01057">
    <property type="entry name" value="Parvo_NS1"/>
    <property type="match status" value="1"/>
</dbReference>
<keyword evidence="1" id="KW-0812">Transmembrane</keyword>
<keyword evidence="1" id="KW-0472">Membrane</keyword>
<dbReference type="Proteomes" id="UP001283361">
    <property type="component" value="Unassembled WGS sequence"/>
</dbReference>
<evidence type="ECO:0000256" key="1">
    <source>
        <dbReference type="SAM" id="Phobius"/>
    </source>
</evidence>
<name>A0AAE0YGB7_9GAST</name>